<keyword evidence="6" id="KW-0456">Lyase</keyword>
<dbReference type="NCBIfam" id="NF033668">
    <property type="entry name" value="rSAM_PA0069"/>
    <property type="match status" value="1"/>
</dbReference>
<protein>
    <submittedName>
        <fullName evidence="6">DNA repair photolyase</fullName>
    </submittedName>
</protein>
<dbReference type="GO" id="GO:0046872">
    <property type="term" value="F:metal ion binding"/>
    <property type="evidence" value="ECO:0007669"/>
    <property type="project" value="UniProtKB-KW"/>
</dbReference>
<dbReference type="OrthoDB" id="9785699at2"/>
<dbReference type="GO" id="GO:0051536">
    <property type="term" value="F:iron-sulfur cluster binding"/>
    <property type="evidence" value="ECO:0007669"/>
    <property type="project" value="UniProtKB-KW"/>
</dbReference>
<proteinExistence type="predicted"/>
<dbReference type="PANTHER" id="PTHR43432:SF3">
    <property type="entry name" value="SLR0285 PROTEIN"/>
    <property type="match status" value="1"/>
</dbReference>
<dbReference type="InterPro" id="IPR040086">
    <property type="entry name" value="MJ0683-like"/>
</dbReference>
<evidence type="ECO:0000313" key="7">
    <source>
        <dbReference type="Proteomes" id="UP000199603"/>
    </source>
</evidence>
<evidence type="ECO:0000256" key="1">
    <source>
        <dbReference type="ARBA" id="ARBA00022723"/>
    </source>
</evidence>
<dbReference type="STRING" id="265719.SAMN04488509_101173"/>
<dbReference type="InterPro" id="IPR006638">
    <property type="entry name" value="Elp3/MiaA/NifB-like_rSAM"/>
</dbReference>
<dbReference type="GO" id="GO:0016829">
    <property type="term" value="F:lyase activity"/>
    <property type="evidence" value="ECO:0007669"/>
    <property type="project" value="UniProtKB-KW"/>
</dbReference>
<feature type="compositionally biased region" description="Basic and acidic residues" evidence="4">
    <location>
        <begin position="15"/>
        <end position="25"/>
    </location>
</feature>
<reference evidence="6 7" key="1">
    <citation type="submission" date="2016-10" db="EMBL/GenBank/DDBJ databases">
        <authorList>
            <person name="de Groot N.N."/>
        </authorList>
    </citation>
    <scope>NUCLEOTIDE SEQUENCE [LARGE SCALE GENOMIC DNA]</scope>
    <source>
        <strain evidence="6 7">DSM 16957</strain>
    </source>
</reference>
<evidence type="ECO:0000259" key="5">
    <source>
        <dbReference type="SMART" id="SM00729"/>
    </source>
</evidence>
<dbReference type="PANTHER" id="PTHR43432">
    <property type="entry name" value="SLR0285 PROTEIN"/>
    <property type="match status" value="1"/>
</dbReference>
<dbReference type="Proteomes" id="UP000199603">
    <property type="component" value="Unassembled WGS sequence"/>
</dbReference>
<name>A0A1G6RXR3_9GAMM</name>
<feature type="domain" description="Elp3/MiaA/NifB-like radical SAM core" evidence="5">
    <location>
        <begin position="68"/>
        <end position="293"/>
    </location>
</feature>
<dbReference type="SFLD" id="SFLDS00029">
    <property type="entry name" value="Radical_SAM"/>
    <property type="match status" value="1"/>
</dbReference>
<dbReference type="SUPFAM" id="SSF102114">
    <property type="entry name" value="Radical SAM enzymes"/>
    <property type="match status" value="1"/>
</dbReference>
<dbReference type="RefSeq" id="WP_091237698.1">
    <property type="nucleotide sequence ID" value="NZ_FNAG01000001.1"/>
</dbReference>
<dbReference type="EMBL" id="FNAG01000001">
    <property type="protein sequence ID" value="SDD09470.1"/>
    <property type="molecule type" value="Genomic_DNA"/>
</dbReference>
<keyword evidence="2" id="KW-0408">Iron</keyword>
<keyword evidence="1" id="KW-0479">Metal-binding</keyword>
<dbReference type="AlphaFoldDB" id="A0A1G6RXR3"/>
<sequence length="360" mass="40220">MSGTPIKGRGAASNREGRFESVRVEAEDDGWPGDAEGEDLQPARPRTTVSEERARSILSHNDSPDIPFEHSINVYRGCEHGCVYCYARPSHGYLNLSAGLDFETRLFAKTNAAALLRAELGKRSHRVSPINLGANTDPYQPIERQYRLTREVLEVLLETRHPCTIVTKNAGVERDLDLLRELAAQRLVFVAVSVTTLDNRLAAKLEPRASAPRRRLEAIARLSAAGVPTGVFAAPLIPAINDPDLEGILERGRAAGALYANYTVVRLPHEVKDLFREWLELHFPQRAAHVMNLIRDMRGGRDNDPRFGARMRGEGAIAKLIHARFELARKRLGFLHRDQIELDCSRFEPPRAESAQGELF</sequence>
<organism evidence="6 7">
    <name type="scientific">Aquimonas voraii</name>
    <dbReference type="NCBI Taxonomy" id="265719"/>
    <lineage>
        <taxon>Bacteria</taxon>
        <taxon>Pseudomonadati</taxon>
        <taxon>Pseudomonadota</taxon>
        <taxon>Gammaproteobacteria</taxon>
        <taxon>Lysobacterales</taxon>
        <taxon>Lysobacteraceae</taxon>
        <taxon>Aquimonas</taxon>
    </lineage>
</organism>
<accession>A0A1G6RXR3</accession>
<gene>
    <name evidence="6" type="ORF">SAMN04488509_101173</name>
</gene>
<dbReference type="InterPro" id="IPR007197">
    <property type="entry name" value="rSAM"/>
</dbReference>
<evidence type="ECO:0000313" key="6">
    <source>
        <dbReference type="EMBL" id="SDD09470.1"/>
    </source>
</evidence>
<feature type="compositionally biased region" description="Acidic residues" evidence="4">
    <location>
        <begin position="26"/>
        <end position="39"/>
    </location>
</feature>
<feature type="region of interest" description="Disordered" evidence="4">
    <location>
        <begin position="1"/>
        <end position="53"/>
    </location>
</feature>
<dbReference type="Gene3D" id="3.80.30.30">
    <property type="match status" value="1"/>
</dbReference>
<dbReference type="Pfam" id="PF04055">
    <property type="entry name" value="Radical_SAM"/>
    <property type="match status" value="1"/>
</dbReference>
<keyword evidence="7" id="KW-1185">Reference proteome</keyword>
<dbReference type="SFLD" id="SFLDG01084">
    <property type="entry name" value="Uncharacterised_Radical_SAM_Su"/>
    <property type="match status" value="1"/>
</dbReference>
<evidence type="ECO:0000256" key="2">
    <source>
        <dbReference type="ARBA" id="ARBA00023004"/>
    </source>
</evidence>
<keyword evidence="3" id="KW-0411">Iron-sulfur</keyword>
<evidence type="ECO:0000256" key="4">
    <source>
        <dbReference type="SAM" id="MobiDB-lite"/>
    </source>
</evidence>
<dbReference type="CDD" id="cd01335">
    <property type="entry name" value="Radical_SAM"/>
    <property type="match status" value="1"/>
</dbReference>
<dbReference type="InterPro" id="IPR058240">
    <property type="entry name" value="rSAM_sf"/>
</dbReference>
<dbReference type="SMART" id="SM00729">
    <property type="entry name" value="Elp3"/>
    <property type="match status" value="1"/>
</dbReference>
<evidence type="ECO:0000256" key="3">
    <source>
        <dbReference type="ARBA" id="ARBA00023014"/>
    </source>
</evidence>